<accession>E8UB92</accession>
<dbReference type="SUPFAM" id="SSF52949">
    <property type="entry name" value="Macro domain-like"/>
    <property type="match status" value="1"/>
</dbReference>
<sequence>MNRSQRAHTAQETLHILDTGTFTLGERTVDVRAELVAARAGTVLYRPQDEAVLATALRDAPRGRTLVEVTNETTLAGVRALAVGADGEVGALNFASAKNPGGGFIGGSQAQEESLARATGLYHALTGPVAEAYYTANRACGTALYTDHVLYSPGVPVFRDDADALRADVVRAAFVTAPAPNAGAVARNEPERAGEVTAVLRARAARVLGAFARHGHRRIVLGAWGCGVFRNDPRVVAGVFRALLDNEARGVFEQVRFAVLDAAPGAPTWRSFQEVLDG</sequence>
<dbReference type="InterPro" id="IPR019261">
    <property type="entry name" value="PARG_cat_microbial"/>
</dbReference>
<dbReference type="EMBL" id="CP002454">
    <property type="protein sequence ID" value="ADV68331.1"/>
    <property type="molecule type" value="Genomic_DNA"/>
</dbReference>
<evidence type="ECO:0000259" key="1">
    <source>
        <dbReference type="Pfam" id="PF10021"/>
    </source>
</evidence>
<reference evidence="3" key="2">
    <citation type="submission" date="2011-01" db="EMBL/GenBank/DDBJ databases">
        <title>The complete genome of Deinococcus maricopensis DSM 21211.</title>
        <authorList>
            <consortium name="US DOE Joint Genome Institute (JGI-PGF)"/>
            <person name="Lucas S."/>
            <person name="Copeland A."/>
            <person name="Lapidus A."/>
            <person name="Goodwin L."/>
            <person name="Pitluck S."/>
            <person name="Kyrpides N."/>
            <person name="Mavromatis K."/>
            <person name="Pagani I."/>
            <person name="Ivanova N."/>
            <person name="Ovchinnikova G."/>
            <person name="Zeytun A."/>
            <person name="Detter J.C."/>
            <person name="Han C."/>
            <person name="Land M."/>
            <person name="Hauser L."/>
            <person name="Markowitz V."/>
            <person name="Cheng J.-F."/>
            <person name="Hugenholtz P."/>
            <person name="Woyke T."/>
            <person name="Wu D."/>
            <person name="Pukall R."/>
            <person name="Gehrich-Schroeter G."/>
            <person name="Brambilla E."/>
            <person name="Klenk H.-P."/>
            <person name="Eisen J.A."/>
        </authorList>
    </citation>
    <scope>NUCLEOTIDE SEQUENCE [LARGE SCALE GENOMIC DNA]</scope>
    <source>
        <strain evidence="3">DSM 21211 / LMG 22137 / NRRL B-23946 / LB-34</strain>
    </source>
</reference>
<dbReference type="InterPro" id="IPR012664">
    <property type="entry name" value="CHP02452"/>
</dbReference>
<dbReference type="Gene3D" id="3.40.220.10">
    <property type="entry name" value="Leucine Aminopeptidase, subunit E, domain 1"/>
    <property type="match status" value="1"/>
</dbReference>
<dbReference type="InterPro" id="IPR043472">
    <property type="entry name" value="Macro_dom-like"/>
</dbReference>
<organism evidence="2 3">
    <name type="scientific">Deinococcus maricopensis (strain DSM 21211 / LMG 22137 / NRRL B-23946 / LB-34)</name>
    <dbReference type="NCBI Taxonomy" id="709986"/>
    <lineage>
        <taxon>Bacteria</taxon>
        <taxon>Thermotogati</taxon>
        <taxon>Deinococcota</taxon>
        <taxon>Deinococci</taxon>
        <taxon>Deinococcales</taxon>
        <taxon>Deinococcaceae</taxon>
        <taxon>Deinococcus</taxon>
    </lineage>
</organism>
<dbReference type="KEGG" id="dmr:Deima_2701"/>
<dbReference type="PIRSF" id="PIRSF014899">
    <property type="entry name" value="UCP014899"/>
    <property type="match status" value="1"/>
</dbReference>
<dbReference type="Pfam" id="PF10021">
    <property type="entry name" value="PARG_cat_microb"/>
    <property type="match status" value="1"/>
</dbReference>
<feature type="domain" description="Microbial-type PARG catalytic" evidence="1">
    <location>
        <begin position="10"/>
        <end position="160"/>
    </location>
</feature>
<keyword evidence="3" id="KW-1185">Reference proteome</keyword>
<dbReference type="AlphaFoldDB" id="E8UB92"/>
<dbReference type="PANTHER" id="PTHR35596">
    <property type="entry name" value="DUF2263 DOMAIN-CONTAINING PROTEIN"/>
    <property type="match status" value="1"/>
</dbReference>
<dbReference type="RefSeq" id="WP_013557835.1">
    <property type="nucleotide sequence ID" value="NC_014958.1"/>
</dbReference>
<dbReference type="STRING" id="709986.Deima_2701"/>
<evidence type="ECO:0000313" key="2">
    <source>
        <dbReference type="EMBL" id="ADV68331.1"/>
    </source>
</evidence>
<proteinExistence type="predicted"/>
<evidence type="ECO:0000313" key="3">
    <source>
        <dbReference type="Proteomes" id="UP000008635"/>
    </source>
</evidence>
<protein>
    <recommendedName>
        <fullName evidence="1">Microbial-type PARG catalytic domain-containing protein</fullName>
    </recommendedName>
</protein>
<gene>
    <name evidence="2" type="ordered locus">Deima_2701</name>
</gene>
<dbReference type="NCBIfam" id="TIGR02452">
    <property type="entry name" value="TIGR02452 family protein"/>
    <property type="match status" value="1"/>
</dbReference>
<dbReference type="Proteomes" id="UP000008635">
    <property type="component" value="Chromosome"/>
</dbReference>
<name>E8UB92_DEIML</name>
<dbReference type="PANTHER" id="PTHR35596:SF1">
    <property type="entry name" value="MICROBIAL-TYPE PARG CATALYTIC DOMAIN-CONTAINING PROTEIN"/>
    <property type="match status" value="1"/>
</dbReference>
<dbReference type="HOGENOM" id="CLU_024412_4_1_0"/>
<dbReference type="OrthoDB" id="9806181at2"/>
<reference evidence="2 3" key="1">
    <citation type="journal article" date="2011" name="Stand. Genomic Sci.">
        <title>Complete genome sequence of Deinococcus maricopensis type strain (LB-34).</title>
        <authorList>
            <person name="Pukall R."/>
            <person name="Zeytun A."/>
            <person name="Lucas S."/>
            <person name="Lapidus A."/>
            <person name="Hammon N."/>
            <person name="Deshpande S."/>
            <person name="Nolan M."/>
            <person name="Cheng J.F."/>
            <person name="Pitluck S."/>
            <person name="Liolios K."/>
            <person name="Pagani I."/>
            <person name="Mikhailova N."/>
            <person name="Ivanova N."/>
            <person name="Mavromatis K."/>
            <person name="Pati A."/>
            <person name="Tapia R."/>
            <person name="Han C."/>
            <person name="Goodwin L."/>
            <person name="Chen A."/>
            <person name="Palaniappan K."/>
            <person name="Land M."/>
            <person name="Hauser L."/>
            <person name="Chang Y.J."/>
            <person name="Jeffries C.D."/>
            <person name="Brambilla E.M."/>
            <person name="Rohde M."/>
            <person name="Goker M."/>
            <person name="Detter J.C."/>
            <person name="Woyke T."/>
            <person name="Bristow J."/>
            <person name="Eisen J.A."/>
            <person name="Markowitz V."/>
            <person name="Hugenholtz P."/>
            <person name="Kyrpides N.C."/>
            <person name="Klenk H.P."/>
        </authorList>
    </citation>
    <scope>NUCLEOTIDE SEQUENCE [LARGE SCALE GENOMIC DNA]</scope>
    <source>
        <strain evidence="3">DSM 21211 / LMG 22137 / NRRL B-23946 / LB-34</strain>
    </source>
</reference>
<dbReference type="eggNOG" id="COG4295">
    <property type="taxonomic scope" value="Bacteria"/>
</dbReference>